<sequence length="651" mass="69670">MRLKTSKLKRAVAVLAATCTLGTCCVAGSIAWAAGEDQNKVNTANIDTNQNNKTSITLHKYEGPATANRSDGTEQTINGKLPVKDVVFTIWRLKKTGNPAEEIDLSKADGWTKIKDLDKLVETAESGKKVASDFVNGANAEFVKYTDDGTGFDKKGGATCKTDATGSCTLNKLPMGLYYVEETDISNAKTCETKQGESTPTCTAVSVKNPVAPFFVTTPLPNPKATDVTKSWIYNVNVYPKNDVSKNRPKKEVEELNRKDFVPGDGEGHTTITWKISVPISAPKDGKKYEKIGFVDKLTKGLAYEKIKSATIVTLGEDGQKVDNTTDTPLGTSDYSVDTTTTDVVKFTLTSGDGENTGLAKALTAYNAVKNETNKTATLIVELVTKFKTGTTVQDFANVANTFVDDNKTGSGDDTTHPCAPGDNTPPCGDDHNPTDTAYFGTLTVNKFVEQADGNKTHLPLNGAKFKVFEITGTKTGSSSTYAANEIKSVEISGDENNKTYTFKGEKPNTGEAPTINSSAVSTGLETKDKTEGQKTLHGTDSIDLFVYKKSEEAKGTTKVYCAVETDAPTGYLLDTTPHCLALKANSAADAATNNKLDVPNKKATGLDKILGALPMTGARGLVILTVCGIVGIAGTLFYIVMKRRKEQEQE</sequence>
<evidence type="ECO:0000313" key="3">
    <source>
        <dbReference type="EMBL" id="RFD75283.1"/>
    </source>
</evidence>
<comment type="caution">
    <text evidence="3">The sequence shown here is derived from an EMBL/GenBank/DDBJ whole genome shotgun (WGS) entry which is preliminary data.</text>
</comment>
<proteinExistence type="predicted"/>
<protein>
    <submittedName>
        <fullName evidence="3">Pilus assembly protein</fullName>
    </submittedName>
</protein>
<dbReference type="InterPro" id="IPR013783">
    <property type="entry name" value="Ig-like_fold"/>
</dbReference>
<dbReference type="NCBIfam" id="NF033902">
    <property type="entry name" value="iso_D2_wall_anc"/>
    <property type="match status" value="1"/>
</dbReference>
<dbReference type="InterPro" id="IPR048052">
    <property type="entry name" value="FM1-like"/>
</dbReference>
<keyword evidence="1" id="KW-0812">Transmembrane</keyword>
<dbReference type="GO" id="GO:0005975">
    <property type="term" value="P:carbohydrate metabolic process"/>
    <property type="evidence" value="ECO:0007669"/>
    <property type="project" value="UniProtKB-ARBA"/>
</dbReference>
<evidence type="ECO:0000313" key="4">
    <source>
        <dbReference type="Proteomes" id="UP000258888"/>
    </source>
</evidence>
<gene>
    <name evidence="3" type="ORF">AXE76_03640</name>
</gene>
<keyword evidence="1" id="KW-1133">Transmembrane helix</keyword>
<feature type="signal peptide" evidence="2">
    <location>
        <begin position="1"/>
        <end position="33"/>
    </location>
</feature>
<evidence type="ECO:0000256" key="2">
    <source>
        <dbReference type="SAM" id="SignalP"/>
    </source>
</evidence>
<evidence type="ECO:0000256" key="1">
    <source>
        <dbReference type="SAM" id="Phobius"/>
    </source>
</evidence>
<keyword evidence="4" id="KW-1185">Reference proteome</keyword>
<keyword evidence="2" id="KW-0732">Signal</keyword>
<reference evidence="3 4" key="1">
    <citation type="submission" date="2016-02" db="EMBL/GenBank/DDBJ databases">
        <title>Gardnerella vaginalis Subgroups Defined by cpn60 Sequencing and Sialidase Activity in Isolates from Canada, Belgium and Kenya.</title>
        <authorList>
            <person name="Schellenberg J."/>
            <person name="Paramel Jayaprakash T."/>
            <person name="Withana Gamage N."/>
            <person name="Patterson M.H."/>
            <person name="Vaneechoutte M."/>
            <person name="Hill J.E."/>
        </authorList>
    </citation>
    <scope>NUCLEOTIDE SEQUENCE [LARGE SCALE GENOMIC DNA]</scope>
    <source>
        <strain evidence="3 4">N160</strain>
    </source>
</reference>
<dbReference type="AlphaFoldDB" id="A0A3E1IR71"/>
<keyword evidence="1" id="KW-0472">Membrane</keyword>
<feature type="transmembrane region" description="Helical" evidence="1">
    <location>
        <begin position="622"/>
        <end position="642"/>
    </location>
</feature>
<accession>A0A3E1IR71</accession>
<name>A0A3E1IR71_GARVA</name>
<dbReference type="Gene3D" id="2.60.40.10">
    <property type="entry name" value="Immunoglobulins"/>
    <property type="match status" value="2"/>
</dbReference>
<dbReference type="EMBL" id="LSLH01000001">
    <property type="protein sequence ID" value="RFD75283.1"/>
    <property type="molecule type" value="Genomic_DNA"/>
</dbReference>
<dbReference type="Gene3D" id="2.60.40.740">
    <property type="match status" value="1"/>
</dbReference>
<dbReference type="Proteomes" id="UP000258888">
    <property type="component" value="Unassembled WGS sequence"/>
</dbReference>
<feature type="chain" id="PRO_5017800441" evidence="2">
    <location>
        <begin position="34"/>
        <end position="651"/>
    </location>
</feature>
<organism evidence="3 4">
    <name type="scientific">Gardnerella vaginalis</name>
    <dbReference type="NCBI Taxonomy" id="2702"/>
    <lineage>
        <taxon>Bacteria</taxon>
        <taxon>Bacillati</taxon>
        <taxon>Actinomycetota</taxon>
        <taxon>Actinomycetes</taxon>
        <taxon>Bifidobacteriales</taxon>
        <taxon>Bifidobacteriaceae</taxon>
        <taxon>Gardnerella</taxon>
    </lineage>
</organism>
<dbReference type="RefSeq" id="WP_116794297.1">
    <property type="nucleotide sequence ID" value="NZ_LSLH01000001.1"/>
</dbReference>